<dbReference type="OrthoDB" id="1918258at2759"/>
<keyword evidence="2" id="KW-0732">Signal</keyword>
<evidence type="ECO:0000313" key="4">
    <source>
        <dbReference type="Proteomes" id="UP000237000"/>
    </source>
</evidence>
<evidence type="ECO:0000256" key="1">
    <source>
        <dbReference type="SAM" id="MobiDB-lite"/>
    </source>
</evidence>
<organism evidence="3 4">
    <name type="scientific">Trema orientale</name>
    <name type="common">Charcoal tree</name>
    <name type="synonym">Celtis orientalis</name>
    <dbReference type="NCBI Taxonomy" id="63057"/>
    <lineage>
        <taxon>Eukaryota</taxon>
        <taxon>Viridiplantae</taxon>
        <taxon>Streptophyta</taxon>
        <taxon>Embryophyta</taxon>
        <taxon>Tracheophyta</taxon>
        <taxon>Spermatophyta</taxon>
        <taxon>Magnoliopsida</taxon>
        <taxon>eudicotyledons</taxon>
        <taxon>Gunneridae</taxon>
        <taxon>Pentapetalae</taxon>
        <taxon>rosids</taxon>
        <taxon>fabids</taxon>
        <taxon>Rosales</taxon>
        <taxon>Cannabaceae</taxon>
        <taxon>Trema</taxon>
    </lineage>
</organism>
<accession>A0A2P5FV01</accession>
<evidence type="ECO:0000313" key="3">
    <source>
        <dbReference type="EMBL" id="POO01624.1"/>
    </source>
</evidence>
<dbReference type="InParanoid" id="A0A2P5FV01"/>
<dbReference type="PANTHER" id="PTHR33785">
    <property type="entry name" value="OS06G0550800 PROTEIN"/>
    <property type="match status" value="1"/>
</dbReference>
<protein>
    <submittedName>
        <fullName evidence="3">Uncharacterized protein</fullName>
    </submittedName>
</protein>
<evidence type="ECO:0000256" key="2">
    <source>
        <dbReference type="SAM" id="SignalP"/>
    </source>
</evidence>
<feature type="compositionally biased region" description="Low complexity" evidence="1">
    <location>
        <begin position="36"/>
        <end position="46"/>
    </location>
</feature>
<sequence>MDRLWFHQIILLSQPVLLIAPQNLDTPQLNTDDSSKSSSPSLSMSSIEDEKDGDISSGFSPFTDEANSSDSPPKTPQDDDEEKLISKKARPKRSSLAGGSRIIRSHSSSPSTKRRAEHLRQSGGSGTTRLEKSMSCKSLDELELKELKGFMDLGFIFKKEHISPRMMSLLPGLQRLKVYKNKQINGSSDQLTKGNEIEEEEEEKRGVIRPYLSEAWLIKRPGSPLLNLRVPRVSAAADMKKHLKFWARTVASEIHQES</sequence>
<keyword evidence="4" id="KW-1185">Reference proteome</keyword>
<reference evidence="4" key="1">
    <citation type="submission" date="2016-06" db="EMBL/GenBank/DDBJ databases">
        <title>Parallel loss of symbiosis genes in relatives of nitrogen-fixing non-legume Parasponia.</title>
        <authorList>
            <person name="Van Velzen R."/>
            <person name="Holmer R."/>
            <person name="Bu F."/>
            <person name="Rutten L."/>
            <person name="Van Zeijl A."/>
            <person name="Liu W."/>
            <person name="Santuari L."/>
            <person name="Cao Q."/>
            <person name="Sharma T."/>
            <person name="Shen D."/>
            <person name="Roswanjaya Y."/>
            <person name="Wardhani T."/>
            <person name="Kalhor M.S."/>
            <person name="Jansen J."/>
            <person name="Van den Hoogen J."/>
            <person name="Gungor B."/>
            <person name="Hartog M."/>
            <person name="Hontelez J."/>
            <person name="Verver J."/>
            <person name="Yang W.-C."/>
            <person name="Schijlen E."/>
            <person name="Repin R."/>
            <person name="Schilthuizen M."/>
            <person name="Schranz E."/>
            <person name="Heidstra R."/>
            <person name="Miyata K."/>
            <person name="Fedorova E."/>
            <person name="Kohlen W."/>
            <person name="Bisseling T."/>
            <person name="Smit S."/>
            <person name="Geurts R."/>
        </authorList>
    </citation>
    <scope>NUCLEOTIDE SEQUENCE [LARGE SCALE GENOMIC DNA]</scope>
    <source>
        <strain evidence="4">cv. RG33-2</strain>
    </source>
</reference>
<feature type="signal peptide" evidence="2">
    <location>
        <begin position="1"/>
        <end position="21"/>
    </location>
</feature>
<dbReference type="AlphaFoldDB" id="A0A2P5FV01"/>
<gene>
    <name evidence="3" type="ORF">TorRG33x02_024010</name>
</gene>
<dbReference type="STRING" id="63057.A0A2P5FV01"/>
<feature type="chain" id="PRO_5015123959" evidence="2">
    <location>
        <begin position="22"/>
        <end position="258"/>
    </location>
</feature>
<feature type="compositionally biased region" description="Low complexity" evidence="1">
    <location>
        <begin position="100"/>
        <end position="111"/>
    </location>
</feature>
<name>A0A2P5FV01_TREOI</name>
<dbReference type="Proteomes" id="UP000237000">
    <property type="component" value="Unassembled WGS sequence"/>
</dbReference>
<dbReference type="PANTHER" id="PTHR33785:SF2">
    <property type="entry name" value="DUF1685 DOMAIN-CONTAINING PROTEIN"/>
    <property type="match status" value="1"/>
</dbReference>
<proteinExistence type="predicted"/>
<comment type="caution">
    <text evidence="3">The sequence shown here is derived from an EMBL/GenBank/DDBJ whole genome shotgun (WGS) entry which is preliminary data.</text>
</comment>
<feature type="region of interest" description="Disordered" evidence="1">
    <location>
        <begin position="25"/>
        <end position="132"/>
    </location>
</feature>
<dbReference type="EMBL" id="JXTC01000007">
    <property type="protein sequence ID" value="POO01624.1"/>
    <property type="molecule type" value="Genomic_DNA"/>
</dbReference>
<feature type="compositionally biased region" description="Polar residues" evidence="1">
    <location>
        <begin position="57"/>
        <end position="72"/>
    </location>
</feature>